<evidence type="ECO:0000313" key="2">
    <source>
        <dbReference type="Proteomes" id="UP001558481"/>
    </source>
</evidence>
<name>A0ABV3V6P4_9MICC</name>
<proteinExistence type="predicted"/>
<dbReference type="RefSeq" id="WP_143470006.1">
    <property type="nucleotide sequence ID" value="NZ_JAYWLT010000030.1"/>
</dbReference>
<comment type="caution">
    <text evidence="1">The sequence shown here is derived from an EMBL/GenBank/DDBJ whole genome shotgun (WGS) entry which is preliminary data.</text>
</comment>
<evidence type="ECO:0000313" key="1">
    <source>
        <dbReference type="EMBL" id="MEX3595544.1"/>
    </source>
</evidence>
<organism evidence="1 2">
    <name type="scientific">Kocuria carniphila</name>
    <dbReference type="NCBI Taxonomy" id="262208"/>
    <lineage>
        <taxon>Bacteria</taxon>
        <taxon>Bacillati</taxon>
        <taxon>Actinomycetota</taxon>
        <taxon>Actinomycetes</taxon>
        <taxon>Micrococcales</taxon>
        <taxon>Micrococcaceae</taxon>
        <taxon>Kocuria</taxon>
    </lineage>
</organism>
<dbReference type="Proteomes" id="UP001558481">
    <property type="component" value="Unassembled WGS sequence"/>
</dbReference>
<gene>
    <name evidence="1" type="ORF">VVR66_12555</name>
</gene>
<accession>A0ABV3V6P4</accession>
<keyword evidence="2" id="KW-1185">Reference proteome</keyword>
<protein>
    <recommendedName>
        <fullName evidence="3">HTTM domain-containing protein</fullName>
    </recommendedName>
</protein>
<reference evidence="1 2" key="1">
    <citation type="journal article" date="2024" name="Fungal Genet. Biol.">
        <title>The porcine skin microbiome exhibits broad fungal antagonism.</title>
        <authorList>
            <person name="De La Cruz K.F."/>
            <person name="Townsend E.C."/>
            <person name="Alex Cheong J.Z."/>
            <person name="Salamzade R."/>
            <person name="Liu A."/>
            <person name="Sandstrom S."/>
            <person name="Davila E."/>
            <person name="Huang L."/>
            <person name="Xu K.H."/>
            <person name="Wu S.Y."/>
            <person name="Meudt J.J."/>
            <person name="Shanmuganayagam D."/>
            <person name="Gibson A.L.F."/>
            <person name="Kalan L.R."/>
        </authorList>
    </citation>
    <scope>NUCLEOTIDE SEQUENCE [LARGE SCALE GENOMIC DNA]</scope>
    <source>
        <strain evidence="1 2">LK2625</strain>
    </source>
</reference>
<sequence length="292" mass="31885">MRILKELRGSATPARPAIHPLEVTERAGAATHLLSSLEYVVRPQDRTLGGLNHWASMREGFPDSLRWMVPIYDYFSHEGRLGALHASRAVAAAILLVPRSTPHSGHRNTARAILNGYLALSQLAVYPRHFYGTDGSDQVSFLVQSAAAVGRLSHPTRGRDHAAAFIACQIVLSYCASGLAKLPGQKWISGEALPLIMRTQTYGDSWLYTMLRRYPSASRALSHSVLTMETFFPAFMLGKGRVIDPALTFMGAFHLANARFMGLSRFAVAFIGTYPCVSALAKGTLNSKGGRK</sequence>
<dbReference type="EMBL" id="JAYWLU010000014">
    <property type="protein sequence ID" value="MEX3595544.1"/>
    <property type="molecule type" value="Genomic_DNA"/>
</dbReference>
<evidence type="ECO:0008006" key="3">
    <source>
        <dbReference type="Google" id="ProtNLM"/>
    </source>
</evidence>